<protein>
    <recommendedName>
        <fullName evidence="3">DUF202 domain-containing protein</fullName>
    </recommendedName>
</protein>
<keyword evidence="1" id="KW-1133">Transmembrane helix</keyword>
<feature type="transmembrane region" description="Helical" evidence="1">
    <location>
        <begin position="108"/>
        <end position="131"/>
    </location>
</feature>
<accession>A0AB39JCG6</accession>
<organism evidence="2">
    <name type="scientific">Florenciella sp. virus SA2</name>
    <dbReference type="NCBI Taxonomy" id="3240092"/>
    <lineage>
        <taxon>Viruses</taxon>
    </lineage>
</organism>
<keyword evidence="1" id="KW-0472">Membrane</keyword>
<keyword evidence="1" id="KW-0812">Transmembrane</keyword>
<feature type="transmembrane region" description="Helical" evidence="1">
    <location>
        <begin position="31"/>
        <end position="53"/>
    </location>
</feature>
<reference evidence="2" key="1">
    <citation type="submission" date="2024-03" db="EMBL/GenBank/DDBJ databases">
        <title>Eukaryotic viruses encode the ribosomal protein eL40.</title>
        <authorList>
            <person name="Thomy J."/>
            <person name="Schvarcz C.R."/>
            <person name="McBeain K.A."/>
            <person name="Edwards K.F."/>
            <person name="Steward G.F."/>
        </authorList>
    </citation>
    <scope>NUCLEOTIDE SEQUENCE</scope>
    <source>
        <strain evidence="2">FloV-SA2</strain>
    </source>
</reference>
<sequence length="140" mass="16497">MELNNFHMFENKSPKLFEKKKDLHFDTNHKLLMFFQTTIRNVALTTAVSLATLGYSRFYREKNTYYTTILVFASLLVISCSSVINYNLYETIINHYSTDSKLDGANKYLIVTQLFMVIQFILIHLAAYTLFKLLRNRVFK</sequence>
<name>A0AB39JCG6_9VIRU</name>
<proteinExistence type="predicted"/>
<evidence type="ECO:0008006" key="3">
    <source>
        <dbReference type="Google" id="ProtNLM"/>
    </source>
</evidence>
<dbReference type="EMBL" id="PP542043">
    <property type="protein sequence ID" value="XDO02370.1"/>
    <property type="molecule type" value="Genomic_DNA"/>
</dbReference>
<feature type="transmembrane region" description="Helical" evidence="1">
    <location>
        <begin position="65"/>
        <end position="88"/>
    </location>
</feature>
<gene>
    <name evidence="2" type="ORF">FloV-SA2_00555</name>
</gene>
<evidence type="ECO:0000313" key="2">
    <source>
        <dbReference type="EMBL" id="XDO02370.1"/>
    </source>
</evidence>
<evidence type="ECO:0000256" key="1">
    <source>
        <dbReference type="SAM" id="Phobius"/>
    </source>
</evidence>